<gene>
    <name evidence="1" type="ORF">PGLA1383_LOCUS39511</name>
</gene>
<protein>
    <submittedName>
        <fullName evidence="1">Uncharacterized protein</fullName>
    </submittedName>
</protein>
<evidence type="ECO:0000313" key="1">
    <source>
        <dbReference type="EMBL" id="CAE8621995.1"/>
    </source>
</evidence>
<evidence type="ECO:0000313" key="2">
    <source>
        <dbReference type="Proteomes" id="UP000654075"/>
    </source>
</evidence>
<accession>A0A813GCT2</accession>
<reference evidence="1" key="1">
    <citation type="submission" date="2021-02" db="EMBL/GenBank/DDBJ databases">
        <authorList>
            <person name="Dougan E. K."/>
            <person name="Rhodes N."/>
            <person name="Thang M."/>
            <person name="Chan C."/>
        </authorList>
    </citation>
    <scope>NUCLEOTIDE SEQUENCE</scope>
</reference>
<dbReference type="AlphaFoldDB" id="A0A813GCT2"/>
<name>A0A813GCT2_POLGL</name>
<organism evidence="1 2">
    <name type="scientific">Polarella glacialis</name>
    <name type="common">Dinoflagellate</name>
    <dbReference type="NCBI Taxonomy" id="89957"/>
    <lineage>
        <taxon>Eukaryota</taxon>
        <taxon>Sar</taxon>
        <taxon>Alveolata</taxon>
        <taxon>Dinophyceae</taxon>
        <taxon>Suessiales</taxon>
        <taxon>Suessiaceae</taxon>
        <taxon>Polarella</taxon>
    </lineage>
</organism>
<dbReference type="EMBL" id="CAJNNV010027865">
    <property type="protein sequence ID" value="CAE8621995.1"/>
    <property type="molecule type" value="Genomic_DNA"/>
</dbReference>
<sequence length="177" mass="19979">MSCSKFSGSGKIKLEAKSISDHLEFYSEFGAKCIRFYRYKSHLPGYESSASSSEQLDDAAPRMPDIGGFVHHEGVVLKMQMMTGKVYHLQIDSGFDGLVMIKPLAKFPVIPDFIRWSASEDFVEFDIPPHRGDPSSLAKVIRAYEAGKRFHLLDFNCARFSSILERHLRGQKWRAGG</sequence>
<dbReference type="Proteomes" id="UP000654075">
    <property type="component" value="Unassembled WGS sequence"/>
</dbReference>
<keyword evidence="2" id="KW-1185">Reference proteome</keyword>
<proteinExistence type="predicted"/>
<comment type="caution">
    <text evidence="1">The sequence shown here is derived from an EMBL/GenBank/DDBJ whole genome shotgun (WGS) entry which is preliminary data.</text>
</comment>